<comment type="caution">
    <text evidence="4">The sequence shown here is derived from an EMBL/GenBank/DDBJ whole genome shotgun (WGS) entry which is preliminary data.</text>
</comment>
<evidence type="ECO:0000313" key="5">
    <source>
        <dbReference type="Proteomes" id="UP000605848"/>
    </source>
</evidence>
<evidence type="ECO:0000313" key="4">
    <source>
        <dbReference type="EMBL" id="MBL0405156.1"/>
    </source>
</evidence>
<dbReference type="InterPro" id="IPR036291">
    <property type="entry name" value="NAD(P)-bd_dom_sf"/>
</dbReference>
<dbReference type="InterPro" id="IPR014189">
    <property type="entry name" value="Quinone_OxRdtase_PIG3"/>
</dbReference>
<proteinExistence type="predicted"/>
<gene>
    <name evidence="4" type="ORF">JKG68_14380</name>
</gene>
<dbReference type="EMBL" id="JAEQMY010000018">
    <property type="protein sequence ID" value="MBL0405156.1"/>
    <property type="molecule type" value="Genomic_DNA"/>
</dbReference>
<dbReference type="SUPFAM" id="SSF51735">
    <property type="entry name" value="NAD(P)-binding Rossmann-fold domains"/>
    <property type="match status" value="1"/>
</dbReference>
<dbReference type="GO" id="GO:0070402">
    <property type="term" value="F:NADPH binding"/>
    <property type="evidence" value="ECO:0007669"/>
    <property type="project" value="TreeGrafter"/>
</dbReference>
<dbReference type="InterPro" id="IPR020843">
    <property type="entry name" value="ER"/>
</dbReference>
<organism evidence="4 5">
    <name type="scientific">Microvirga aerilata</name>
    <dbReference type="NCBI Taxonomy" id="670292"/>
    <lineage>
        <taxon>Bacteria</taxon>
        <taxon>Pseudomonadati</taxon>
        <taxon>Pseudomonadota</taxon>
        <taxon>Alphaproteobacteria</taxon>
        <taxon>Hyphomicrobiales</taxon>
        <taxon>Methylobacteriaceae</taxon>
        <taxon>Microvirga</taxon>
    </lineage>
</organism>
<evidence type="ECO:0000256" key="1">
    <source>
        <dbReference type="ARBA" id="ARBA00022857"/>
    </source>
</evidence>
<dbReference type="SMART" id="SM00829">
    <property type="entry name" value="PKS_ER"/>
    <property type="match status" value="1"/>
</dbReference>
<dbReference type="InterPro" id="IPR013154">
    <property type="entry name" value="ADH-like_N"/>
</dbReference>
<sequence>MGPIQDMMRAVVADGTGGPEVLKVIWRPVPQPKDGEILVKVGVAGVNRPDVAQRQGGYPPPPGAPDILGLEIAGEVVAAGSGATRFSIGTPVMALVPGGGYADYAVAHESNALPVPQGLSLEEAGAIPETYFTVWTNVFDRGRLQSGETLLVHGGTSGIGTTAIQLAKAFGATVIATAGSPEKCEACLRLGADVAVNYRTQDFVAAVKEATGGRGADVILDMVGGDYISRNYEAAAQDGRIVQIAFLGGGKAEVDFRRLMVKRLTHTGSTLRPRSAAEKAAIARSLESRVWPLLAEGRCRPVMDSAFALEDVAQAHARMDGGEHIGKIVLRL</sequence>
<feature type="domain" description="Enoyl reductase (ER)" evidence="3">
    <location>
        <begin position="17"/>
        <end position="330"/>
    </location>
</feature>
<dbReference type="Pfam" id="PF00107">
    <property type="entry name" value="ADH_zinc_N"/>
    <property type="match status" value="1"/>
</dbReference>
<dbReference type="PANTHER" id="PTHR48106:SF8">
    <property type="entry name" value="OS02G0805600 PROTEIN"/>
    <property type="match status" value="1"/>
</dbReference>
<dbReference type="Proteomes" id="UP000605848">
    <property type="component" value="Unassembled WGS sequence"/>
</dbReference>
<keyword evidence="5" id="KW-1185">Reference proteome</keyword>
<dbReference type="Gene3D" id="3.90.180.10">
    <property type="entry name" value="Medium-chain alcohol dehydrogenases, catalytic domain"/>
    <property type="match status" value="1"/>
</dbReference>
<dbReference type="InterPro" id="IPR013149">
    <property type="entry name" value="ADH-like_C"/>
</dbReference>
<dbReference type="Pfam" id="PF08240">
    <property type="entry name" value="ADH_N"/>
    <property type="match status" value="1"/>
</dbReference>
<dbReference type="InterPro" id="IPR011032">
    <property type="entry name" value="GroES-like_sf"/>
</dbReference>
<dbReference type="AlphaFoldDB" id="A0A936Z7W9"/>
<dbReference type="PANTHER" id="PTHR48106">
    <property type="entry name" value="QUINONE OXIDOREDUCTASE PIG3-RELATED"/>
    <property type="match status" value="1"/>
</dbReference>
<reference evidence="4" key="1">
    <citation type="submission" date="2021-01" db="EMBL/GenBank/DDBJ databases">
        <title>Microvirga sp.</title>
        <authorList>
            <person name="Kim M.K."/>
        </authorList>
    </citation>
    <scope>NUCLEOTIDE SEQUENCE</scope>
    <source>
        <strain evidence="4">5420S-16</strain>
    </source>
</reference>
<accession>A0A936Z7W9</accession>
<dbReference type="CDD" id="cd05276">
    <property type="entry name" value="p53_inducible_oxidoreductase"/>
    <property type="match status" value="1"/>
</dbReference>
<protein>
    <submittedName>
        <fullName evidence="4">NAD(P)H-quinone oxidoreductase</fullName>
    </submittedName>
</protein>
<evidence type="ECO:0000259" key="3">
    <source>
        <dbReference type="SMART" id="SM00829"/>
    </source>
</evidence>
<keyword evidence="2" id="KW-0560">Oxidoreductase</keyword>
<evidence type="ECO:0000256" key="2">
    <source>
        <dbReference type="ARBA" id="ARBA00023002"/>
    </source>
</evidence>
<dbReference type="GO" id="GO:0016651">
    <property type="term" value="F:oxidoreductase activity, acting on NAD(P)H"/>
    <property type="evidence" value="ECO:0007669"/>
    <property type="project" value="TreeGrafter"/>
</dbReference>
<keyword evidence="1" id="KW-0521">NADP</keyword>
<dbReference type="NCBIfam" id="TIGR02824">
    <property type="entry name" value="quinone_pig3"/>
    <property type="match status" value="1"/>
</dbReference>
<name>A0A936Z7W9_9HYPH</name>
<dbReference type="Gene3D" id="3.40.50.720">
    <property type="entry name" value="NAD(P)-binding Rossmann-like Domain"/>
    <property type="match status" value="1"/>
</dbReference>
<dbReference type="SUPFAM" id="SSF50129">
    <property type="entry name" value="GroES-like"/>
    <property type="match status" value="1"/>
</dbReference>